<dbReference type="Proteomes" id="UP000460718">
    <property type="component" value="Unassembled WGS sequence"/>
</dbReference>
<evidence type="ECO:0000313" key="6">
    <source>
        <dbReference type="Proteomes" id="UP000460718"/>
    </source>
</evidence>
<evidence type="ECO:0000313" key="3">
    <source>
        <dbReference type="EMBL" id="KAE9096313.1"/>
    </source>
</evidence>
<keyword evidence="1" id="KW-0472">Membrane</keyword>
<proteinExistence type="predicted"/>
<evidence type="ECO:0000313" key="5">
    <source>
        <dbReference type="Proteomes" id="UP000440732"/>
    </source>
</evidence>
<feature type="transmembrane region" description="Helical" evidence="1">
    <location>
        <begin position="529"/>
        <end position="552"/>
    </location>
</feature>
<feature type="transmembrane region" description="Helical" evidence="1">
    <location>
        <begin position="204"/>
        <end position="222"/>
    </location>
</feature>
<dbReference type="Proteomes" id="UP000486351">
    <property type="component" value="Unassembled WGS sequence"/>
</dbReference>
<feature type="transmembrane region" description="Helical" evidence="1">
    <location>
        <begin position="283"/>
        <end position="301"/>
    </location>
</feature>
<keyword evidence="1" id="KW-1133">Transmembrane helix</keyword>
<evidence type="ECO:0000313" key="7">
    <source>
        <dbReference type="Proteomes" id="UP000486351"/>
    </source>
</evidence>
<evidence type="ECO:0000313" key="4">
    <source>
        <dbReference type="EMBL" id="KAE9309702.1"/>
    </source>
</evidence>
<protein>
    <submittedName>
        <fullName evidence="2">Uncharacterized protein</fullName>
    </submittedName>
</protein>
<dbReference type="Proteomes" id="UP000440732">
    <property type="component" value="Unassembled WGS sequence"/>
</dbReference>
<accession>A0A6A3I5C5</accession>
<name>A0A6A3I5C5_9STRA</name>
<feature type="transmembrane region" description="Helical" evidence="1">
    <location>
        <begin position="453"/>
        <end position="471"/>
    </location>
</feature>
<organism evidence="2 6">
    <name type="scientific">Phytophthora fragariae</name>
    <dbReference type="NCBI Taxonomy" id="53985"/>
    <lineage>
        <taxon>Eukaryota</taxon>
        <taxon>Sar</taxon>
        <taxon>Stramenopiles</taxon>
        <taxon>Oomycota</taxon>
        <taxon>Peronosporomycetes</taxon>
        <taxon>Peronosporales</taxon>
        <taxon>Peronosporaceae</taxon>
        <taxon>Phytophthora</taxon>
    </lineage>
</organism>
<gene>
    <name evidence="3" type="ORF">PF006_g23811</name>
    <name evidence="4" type="ORF">PF008_g20633</name>
    <name evidence="2" type="ORF">PF011_g23380</name>
</gene>
<dbReference type="EMBL" id="QXFY01001777">
    <property type="protein sequence ID" value="KAE9309702.1"/>
    <property type="molecule type" value="Genomic_DNA"/>
</dbReference>
<sequence>MEGQLEAIEAVSSRRPSNSTSPRTSSWKRLEKNWSQLQVGHHGSYSVERLELLHEYCQATSFRRVLLVCLLTPAPALLVAVVLECLPLRSPSEGWADNWLFWIRVGVMLMFIIPVGAWQLNLFVPDHNISKYQQFNANLLVCVAQLGTFIIAAMIVGFPVPFMWQLGAITIGIYIPVLTRLIYGPALFTKGSILQQHHKKFQDCFAINLTLTGVYPFCRVLYDLLPPVSQGVVVIILPIWKFGAKRFAVRMARQAEDFIPELVAFSVDFFGSLFISFCMTTSGSLYLSALIIGFDCIHSLLKFREIYTSENIILRILQSRRIASSRLNSDSSNQKAESPDLLTVILEVLRDPSRYCVTPLDGVRLWASPPHHISEKLFAHLQKLQASGVFGPSTQSISARKSYSNSSHNHVTLWTLQRTTVVPVRQERQSFRQANQSGHLALHGLQLLFHCEYLVLVEYVECIVPIIFLVYKSVLEQLPNVVYYPGGAGKWGAAAVTNLVVFVVLEIGSLVLLHIFLQQKFAFSPLYQLAFVLETQIHAVQATLFSLTLFVLPYQLAHLGVDFTFHFQWLEE</sequence>
<dbReference type="EMBL" id="QXGA01002515">
    <property type="protein sequence ID" value="KAE9096313.1"/>
    <property type="molecule type" value="Genomic_DNA"/>
</dbReference>
<feature type="transmembrane region" description="Helical" evidence="1">
    <location>
        <begin position="135"/>
        <end position="156"/>
    </location>
</feature>
<feature type="transmembrane region" description="Helical" evidence="1">
    <location>
        <begin position="65"/>
        <end position="89"/>
    </location>
</feature>
<dbReference type="EMBL" id="QXFW01002482">
    <property type="protein sequence ID" value="KAE8978119.1"/>
    <property type="molecule type" value="Genomic_DNA"/>
</dbReference>
<evidence type="ECO:0000313" key="2">
    <source>
        <dbReference type="EMBL" id="KAE8978119.1"/>
    </source>
</evidence>
<reference evidence="6 7" key="1">
    <citation type="submission" date="2018-09" db="EMBL/GenBank/DDBJ databases">
        <title>Genomic investigation of the strawberry pathogen Phytophthora fragariae indicates pathogenicity is determined by transcriptional variation in three key races.</title>
        <authorList>
            <person name="Adams T.M."/>
            <person name="Armitage A.D."/>
            <person name="Sobczyk M.K."/>
            <person name="Bates H.J."/>
            <person name="Dunwell J.M."/>
            <person name="Nellist C.F."/>
            <person name="Harrison R.J."/>
        </authorList>
    </citation>
    <scope>NUCLEOTIDE SEQUENCE [LARGE SCALE GENOMIC DNA]</scope>
    <source>
        <strain evidence="3 5">NOV-5</strain>
        <strain evidence="4 7">NOV-77</strain>
        <strain evidence="2 6">SCRP245</strain>
    </source>
</reference>
<feature type="transmembrane region" description="Helical" evidence="1">
    <location>
        <begin position="101"/>
        <end position="123"/>
    </location>
</feature>
<feature type="transmembrane region" description="Helical" evidence="1">
    <location>
        <begin position="162"/>
        <end position="183"/>
    </location>
</feature>
<dbReference type="AlphaFoldDB" id="A0A6A3I5C5"/>
<comment type="caution">
    <text evidence="2">The sequence shown here is derived from an EMBL/GenBank/DDBJ whole genome shotgun (WGS) entry which is preliminary data.</text>
</comment>
<feature type="transmembrane region" description="Helical" evidence="1">
    <location>
        <begin position="491"/>
        <end position="517"/>
    </location>
</feature>
<keyword evidence="1" id="KW-0812">Transmembrane</keyword>
<evidence type="ECO:0000256" key="1">
    <source>
        <dbReference type="SAM" id="Phobius"/>
    </source>
</evidence>